<sequence length="452" mass="48350">MNTSYPQPTVVEAPSGVLDPEDAANGATVRVTYVMEDTDLILLSWNERANLVPPEQGNSTGTLDFRVPPEAVTEAAGQTIPVSYTVVRGVSAEPSQVTDLTVLIDGRSPKPSVVEAVNDVLDPQNALNGATVRVDTATVDSDLIILSWDNHVNLVPAQPGNPSGPVEFLVPAAAVTAVMGKTIEVGYTVVAAGAAKPSQILDLTVLEVEAEVKPTISNVTGASGDVPDGCETPDNLLTLYGTAGSGVTLDVFDNAYPVETVVAESDGSWELTLSGLTESEHIITAGNVGGQWVSDPWSFTVSTTPNLSREDFEAEPVREFPTNTQRIRFTSGLSLSLPILEVGQTAVRIATYPASGFGARALNIRVPSDLKEEWHTHQLEFIGGFQFFRVNCTGSSDHQVSALFSHESIDAVMGGFVLTTGLNEFTLPRPFNRVTIQCLGASDYYYDFFEWR</sequence>
<dbReference type="InterPro" id="IPR013783">
    <property type="entry name" value="Ig-like_fold"/>
</dbReference>
<name>A0ABY6FH87_9PSED</name>
<proteinExistence type="predicted"/>
<evidence type="ECO:0000313" key="1">
    <source>
        <dbReference type="EMBL" id="UXZ96951.1"/>
    </source>
</evidence>
<dbReference type="Gene3D" id="2.60.40.10">
    <property type="entry name" value="Immunoglobulins"/>
    <property type="match status" value="1"/>
</dbReference>
<keyword evidence="2" id="KW-1185">Reference proteome</keyword>
<evidence type="ECO:0008006" key="3">
    <source>
        <dbReference type="Google" id="ProtNLM"/>
    </source>
</evidence>
<evidence type="ECO:0000313" key="2">
    <source>
        <dbReference type="Proteomes" id="UP001063228"/>
    </source>
</evidence>
<protein>
    <recommendedName>
        <fullName evidence="3">Bacterial Ig-like domain-containing protein</fullName>
    </recommendedName>
</protein>
<dbReference type="Proteomes" id="UP001063228">
    <property type="component" value="Chromosome"/>
</dbReference>
<dbReference type="EMBL" id="CP081201">
    <property type="protein sequence ID" value="UXZ96951.1"/>
    <property type="molecule type" value="Genomic_DNA"/>
</dbReference>
<reference evidence="1" key="1">
    <citation type="submission" date="2021-08" db="EMBL/GenBank/DDBJ databases">
        <title>Complete genome sequence of Pseudomonas phytophila.</title>
        <authorList>
            <person name="Weir B.S."/>
            <person name="Templeton M.D."/>
            <person name="Arshed S."/>
            <person name="Andersen M.T."/>
            <person name="Jayaraman J."/>
        </authorList>
    </citation>
    <scope>NUCLEOTIDE SEQUENCE</scope>
    <source>
        <strain evidence="1">ICMP 23753</strain>
    </source>
</reference>
<gene>
    <name evidence="1" type="ORF">K3169_03285</name>
</gene>
<accession>A0ABY6FH87</accession>
<organism evidence="1 2">
    <name type="scientific">Pseudomonas phytophila</name>
    <dbReference type="NCBI Taxonomy" id="2867264"/>
    <lineage>
        <taxon>Bacteria</taxon>
        <taxon>Pseudomonadati</taxon>
        <taxon>Pseudomonadota</taxon>
        <taxon>Gammaproteobacteria</taxon>
        <taxon>Pseudomonadales</taxon>
        <taxon>Pseudomonadaceae</taxon>
        <taxon>Pseudomonas</taxon>
    </lineage>
</organism>
<dbReference type="RefSeq" id="WP_263269947.1">
    <property type="nucleotide sequence ID" value="NZ_CP081201.1"/>
</dbReference>